<organism evidence="3 4">
    <name type="scientific">Lacticaseibacillus paracasei subsp. paracasei Lpp22</name>
    <dbReference type="NCBI Taxonomy" id="1256221"/>
    <lineage>
        <taxon>Bacteria</taxon>
        <taxon>Bacillati</taxon>
        <taxon>Bacillota</taxon>
        <taxon>Bacilli</taxon>
        <taxon>Lactobacillales</taxon>
        <taxon>Lactobacillaceae</taxon>
        <taxon>Lacticaseibacillus</taxon>
    </lineage>
</organism>
<sequence length="278" mass="30849">MRPMVDVLKVALGYQQHGFSVYPLAPATRTPLNGSHGYKDATKDPEQAKKWWGEHPNYNIGLGLDGVLVFDIDMGHKSGANGNETLAKLCADGRAGQIPSTYIETTPNGGLHIFFTYPKELKLTSRSDLFSKNGEKTGLDYVATGVPVFPSIRENGMYQPLKGHKITKLAPVPQWLLDEIQRVSYPNQVFGGSTVYRGKRWTGRLLDEMVNGTSTGNRNDFLTKIAGKMFFTGAEPQTVYNLLFTTNDNYLDTPLAESEVNKIFKSVLKAEERRRAVG</sequence>
<dbReference type="EMBL" id="ANMI01000266">
    <property type="protein sequence ID" value="EPC22140.1"/>
    <property type="molecule type" value="Genomic_DNA"/>
</dbReference>
<dbReference type="CDD" id="cd04859">
    <property type="entry name" value="Prim_Pol"/>
    <property type="match status" value="1"/>
</dbReference>
<dbReference type="Pfam" id="PF08708">
    <property type="entry name" value="PriCT_1"/>
    <property type="match status" value="1"/>
</dbReference>
<evidence type="ECO:0000313" key="3">
    <source>
        <dbReference type="EMBL" id="EPC22140.1"/>
    </source>
</evidence>
<dbReference type="Pfam" id="PF09250">
    <property type="entry name" value="Prim-Pol"/>
    <property type="match status" value="1"/>
</dbReference>
<dbReference type="SMART" id="SM00942">
    <property type="entry name" value="PriCT_1"/>
    <property type="match status" value="1"/>
</dbReference>
<gene>
    <name evidence="3" type="ORF">Lpp22_2635</name>
</gene>
<evidence type="ECO:0000259" key="2">
    <source>
        <dbReference type="SMART" id="SM00943"/>
    </source>
</evidence>
<dbReference type="InterPro" id="IPR015330">
    <property type="entry name" value="DNA_primase/pol_bifunc_N"/>
</dbReference>
<protein>
    <submittedName>
        <fullName evidence="3">Phage protein</fullName>
    </submittedName>
</protein>
<comment type="caution">
    <text evidence="3">The sequence shown here is derived from an EMBL/GenBank/DDBJ whole genome shotgun (WGS) entry which is preliminary data.</text>
</comment>
<dbReference type="SMART" id="SM00943">
    <property type="entry name" value="Prim-Pol"/>
    <property type="match status" value="1"/>
</dbReference>
<feature type="domain" description="DNA primase/polymerase bifunctional N-terminal" evidence="2">
    <location>
        <begin position="11"/>
        <end position="176"/>
    </location>
</feature>
<name>A0A8E0I848_LACPA</name>
<dbReference type="InterPro" id="IPR014820">
    <property type="entry name" value="PriCT_1"/>
</dbReference>
<feature type="domain" description="Primase C-terminal 1" evidence="1">
    <location>
        <begin position="208"/>
        <end position="273"/>
    </location>
</feature>
<evidence type="ECO:0000259" key="1">
    <source>
        <dbReference type="SMART" id="SM00942"/>
    </source>
</evidence>
<evidence type="ECO:0000313" key="4">
    <source>
        <dbReference type="Proteomes" id="UP000014257"/>
    </source>
</evidence>
<dbReference type="SUPFAM" id="SSF56747">
    <property type="entry name" value="Prim-pol domain"/>
    <property type="match status" value="1"/>
</dbReference>
<accession>A0A8E0I848</accession>
<dbReference type="Proteomes" id="UP000014257">
    <property type="component" value="Unassembled WGS sequence"/>
</dbReference>
<dbReference type="AlphaFoldDB" id="A0A8E0I848"/>
<reference evidence="3 4" key="1">
    <citation type="journal article" date="2013" name="PLoS ONE">
        <title>Lactobacillus paracasei comparative genomics: towards species pan-genome definition and exploitation of diversity.</title>
        <authorList>
            <person name="Smokvina T."/>
            <person name="Wels M."/>
            <person name="Polka J."/>
            <person name="Chervaux C."/>
            <person name="Brisse S."/>
            <person name="Boekhorst J."/>
            <person name="van Hylckama Vlieg J.E."/>
            <person name="Siezen R.J."/>
        </authorList>
    </citation>
    <scope>NUCLEOTIDE SEQUENCE [LARGE SCALE GENOMIC DNA]</scope>
    <source>
        <strain evidence="3 4">Lpp22</strain>
    </source>
</reference>
<proteinExistence type="predicted"/>